<name>H3CX41_TETNG</name>
<evidence type="ECO:0000259" key="5">
    <source>
        <dbReference type="PROSITE" id="PS50089"/>
    </source>
</evidence>
<evidence type="ECO:0000256" key="1">
    <source>
        <dbReference type="ARBA" id="ARBA00022723"/>
    </source>
</evidence>
<proteinExistence type="predicted"/>
<feature type="domain" description="B30.2/SPRY" evidence="7">
    <location>
        <begin position="280"/>
        <end position="471"/>
    </location>
</feature>
<feature type="domain" description="RING-type" evidence="5">
    <location>
        <begin position="9"/>
        <end position="52"/>
    </location>
</feature>
<dbReference type="InParanoid" id="H3CX41"/>
<keyword evidence="9" id="KW-1185">Reference proteome</keyword>
<dbReference type="SMART" id="SM00589">
    <property type="entry name" value="PRY"/>
    <property type="match status" value="1"/>
</dbReference>
<dbReference type="SMART" id="SM00449">
    <property type="entry name" value="SPRY"/>
    <property type="match status" value="1"/>
</dbReference>
<dbReference type="PROSITE" id="PS50089">
    <property type="entry name" value="ZF_RING_2"/>
    <property type="match status" value="1"/>
</dbReference>
<dbReference type="InterPro" id="IPR050143">
    <property type="entry name" value="TRIM/RBCC"/>
</dbReference>
<dbReference type="PROSITE" id="PS50119">
    <property type="entry name" value="ZF_BBOX"/>
    <property type="match status" value="1"/>
</dbReference>
<evidence type="ECO:0000313" key="8">
    <source>
        <dbReference type="Ensembl" id="ENSTNIP00000012826.1"/>
    </source>
</evidence>
<dbReference type="Pfam" id="PF13765">
    <property type="entry name" value="PRY"/>
    <property type="match status" value="1"/>
</dbReference>
<dbReference type="SUPFAM" id="SSF57850">
    <property type="entry name" value="RING/U-box"/>
    <property type="match status" value="1"/>
</dbReference>
<evidence type="ECO:0000256" key="4">
    <source>
        <dbReference type="PROSITE-ProRule" id="PRU00024"/>
    </source>
</evidence>
<dbReference type="InterPro" id="IPR013083">
    <property type="entry name" value="Znf_RING/FYVE/PHD"/>
</dbReference>
<dbReference type="SUPFAM" id="SSF57845">
    <property type="entry name" value="B-box zinc-binding domain"/>
    <property type="match status" value="1"/>
</dbReference>
<evidence type="ECO:0000256" key="3">
    <source>
        <dbReference type="ARBA" id="ARBA00022833"/>
    </source>
</evidence>
<dbReference type="Ensembl" id="ENSTNIT00000013018.1">
    <property type="protein sequence ID" value="ENSTNIP00000012826.1"/>
    <property type="gene ID" value="ENSTNIG00000009934.1"/>
</dbReference>
<keyword evidence="2 4" id="KW-0863">Zinc-finger</keyword>
<dbReference type="InterPro" id="IPR003877">
    <property type="entry name" value="SPRY_dom"/>
</dbReference>
<dbReference type="Gene3D" id="3.30.40.10">
    <property type="entry name" value="Zinc/RING finger domain, C3HC4 (zinc finger)"/>
    <property type="match status" value="1"/>
</dbReference>
<dbReference type="Gene3D" id="2.60.120.920">
    <property type="match status" value="1"/>
</dbReference>
<sequence>EELRNELTCAICLDYFDDPVILKCGHSFCRFCICLHWDENGDDYGYQCPQCRSVFNKKSYTKNYLVQSLIAKLDDLDSVDAGSQHPKAVNAHGKCDKHGEELKFYCQTDKRPICAVCCESRAHRHHDIAPTSEVMNEMKMEMEMKLMELNWQKSRYMKTVTADECTRSESKKQSLKEKIEADVGALVQFLLDERDSLLESLDAEEVAAMAVIEDNLKRVETHVKDVDKAIADINKHMSGKTSFEFQQNLSEAFKEMVHVKPFSPVERVNCQTVFLDVAGPFQLIMWKKMMHVLHTMPQNLTLDPDTAHPYLFISDCDTQVEEGHIRNQDLPDLPARFTRFCGVLATAQYSSGQHYWEVDVKDKGVWYLGVTTVSSNRKGYVSLTPSEGYWSICLQDRLYANGEHGRIPIADYWNSPRVGVYLDYDQGRLSFCDAVTMRRLYMFDTCFDEPVYPFFSPGKNDPGSRLKICHY</sequence>
<protein>
    <submittedName>
        <fullName evidence="8">Tripartite motif containing 47</fullName>
    </submittedName>
</protein>
<dbReference type="Pfam" id="PF15227">
    <property type="entry name" value="zf-C3HC4_4"/>
    <property type="match status" value="1"/>
</dbReference>
<evidence type="ECO:0000256" key="2">
    <source>
        <dbReference type="ARBA" id="ARBA00022771"/>
    </source>
</evidence>
<dbReference type="OMA" id="VIHCKPF"/>
<dbReference type="PROSITE" id="PS50188">
    <property type="entry name" value="B302_SPRY"/>
    <property type="match status" value="1"/>
</dbReference>
<dbReference type="GeneTree" id="ENSGT00940000166566"/>
<reference evidence="8" key="3">
    <citation type="submission" date="2025-09" db="UniProtKB">
        <authorList>
            <consortium name="Ensembl"/>
        </authorList>
    </citation>
    <scope>IDENTIFICATION</scope>
</reference>
<dbReference type="InterPro" id="IPR003879">
    <property type="entry name" value="Butyrophylin_SPRY"/>
</dbReference>
<dbReference type="STRING" id="99883.ENSTNIP00000012826"/>
<dbReference type="InterPro" id="IPR017907">
    <property type="entry name" value="Znf_RING_CS"/>
</dbReference>
<dbReference type="PANTHER" id="PTHR24103">
    <property type="entry name" value="E3 UBIQUITIN-PROTEIN LIGASE TRIM"/>
    <property type="match status" value="1"/>
</dbReference>
<reference evidence="9" key="1">
    <citation type="journal article" date="2004" name="Nature">
        <title>Genome duplication in the teleost fish Tetraodon nigroviridis reveals the early vertebrate proto-karyotype.</title>
        <authorList>
            <person name="Jaillon O."/>
            <person name="Aury J.-M."/>
            <person name="Brunet F."/>
            <person name="Petit J.-L."/>
            <person name="Stange-Thomann N."/>
            <person name="Mauceli E."/>
            <person name="Bouneau L."/>
            <person name="Fischer C."/>
            <person name="Ozouf-Costaz C."/>
            <person name="Bernot A."/>
            <person name="Nicaud S."/>
            <person name="Jaffe D."/>
            <person name="Fisher S."/>
            <person name="Lutfalla G."/>
            <person name="Dossat C."/>
            <person name="Segurens B."/>
            <person name="Dasilva C."/>
            <person name="Salanoubat M."/>
            <person name="Levy M."/>
            <person name="Boudet N."/>
            <person name="Castellano S."/>
            <person name="Anthouard V."/>
            <person name="Jubin C."/>
            <person name="Castelli V."/>
            <person name="Katinka M."/>
            <person name="Vacherie B."/>
            <person name="Biemont C."/>
            <person name="Skalli Z."/>
            <person name="Cattolico L."/>
            <person name="Poulain J."/>
            <person name="De Berardinis V."/>
            <person name="Cruaud C."/>
            <person name="Duprat S."/>
            <person name="Brottier P."/>
            <person name="Coutanceau J.-P."/>
            <person name="Gouzy J."/>
            <person name="Parra G."/>
            <person name="Lardier G."/>
            <person name="Chapple C."/>
            <person name="McKernan K.J."/>
            <person name="McEwan P."/>
            <person name="Bosak S."/>
            <person name="Kellis M."/>
            <person name="Volff J.-N."/>
            <person name="Guigo R."/>
            <person name="Zody M.C."/>
            <person name="Mesirov J."/>
            <person name="Lindblad-Toh K."/>
            <person name="Birren B."/>
            <person name="Nusbaum C."/>
            <person name="Kahn D."/>
            <person name="Robinson-Rechavi M."/>
            <person name="Laudet V."/>
            <person name="Schachter V."/>
            <person name="Quetier F."/>
            <person name="Saurin W."/>
            <person name="Scarpelli C."/>
            <person name="Wincker P."/>
            <person name="Lander E.S."/>
            <person name="Weissenbach J."/>
            <person name="Roest Crollius H."/>
        </authorList>
    </citation>
    <scope>NUCLEOTIDE SEQUENCE [LARGE SCALE GENOMIC DNA]</scope>
</reference>
<dbReference type="Pfam" id="PF00622">
    <property type="entry name" value="SPRY"/>
    <property type="match status" value="1"/>
</dbReference>
<dbReference type="HOGENOM" id="CLU_013137_0_3_1"/>
<evidence type="ECO:0000259" key="7">
    <source>
        <dbReference type="PROSITE" id="PS50188"/>
    </source>
</evidence>
<dbReference type="Gene3D" id="3.30.160.60">
    <property type="entry name" value="Classic Zinc Finger"/>
    <property type="match status" value="1"/>
</dbReference>
<accession>H3CX41</accession>
<keyword evidence="3" id="KW-0862">Zinc</keyword>
<dbReference type="InterPro" id="IPR013320">
    <property type="entry name" value="ConA-like_dom_sf"/>
</dbReference>
<reference evidence="8" key="2">
    <citation type="submission" date="2025-08" db="UniProtKB">
        <authorList>
            <consortium name="Ensembl"/>
        </authorList>
    </citation>
    <scope>IDENTIFICATION</scope>
</reference>
<dbReference type="InterPro" id="IPR000315">
    <property type="entry name" value="Znf_B-box"/>
</dbReference>
<organism evidence="8 9">
    <name type="scientific">Tetraodon nigroviridis</name>
    <name type="common">Spotted green pufferfish</name>
    <name type="synonym">Chelonodon nigroviridis</name>
    <dbReference type="NCBI Taxonomy" id="99883"/>
    <lineage>
        <taxon>Eukaryota</taxon>
        <taxon>Metazoa</taxon>
        <taxon>Chordata</taxon>
        <taxon>Craniata</taxon>
        <taxon>Vertebrata</taxon>
        <taxon>Euteleostomi</taxon>
        <taxon>Actinopterygii</taxon>
        <taxon>Neopterygii</taxon>
        <taxon>Teleostei</taxon>
        <taxon>Neoteleostei</taxon>
        <taxon>Acanthomorphata</taxon>
        <taxon>Eupercaria</taxon>
        <taxon>Tetraodontiformes</taxon>
        <taxon>Tetradontoidea</taxon>
        <taxon>Tetraodontidae</taxon>
        <taxon>Tetraodon</taxon>
    </lineage>
</organism>
<dbReference type="InterPro" id="IPR001870">
    <property type="entry name" value="B30.2/SPRY"/>
</dbReference>
<evidence type="ECO:0000259" key="6">
    <source>
        <dbReference type="PROSITE" id="PS50119"/>
    </source>
</evidence>
<dbReference type="CDD" id="cd13733">
    <property type="entry name" value="SPRY_PRY_C-I_1"/>
    <property type="match status" value="1"/>
</dbReference>
<evidence type="ECO:0000313" key="9">
    <source>
        <dbReference type="Proteomes" id="UP000007303"/>
    </source>
</evidence>
<dbReference type="Pfam" id="PF00643">
    <property type="entry name" value="zf-B_box"/>
    <property type="match status" value="1"/>
</dbReference>
<dbReference type="PROSITE" id="PS00518">
    <property type="entry name" value="ZF_RING_1"/>
    <property type="match status" value="1"/>
</dbReference>
<dbReference type="PRINTS" id="PR01407">
    <property type="entry name" value="BUTYPHLNCDUF"/>
</dbReference>
<dbReference type="InterPro" id="IPR006574">
    <property type="entry name" value="PRY"/>
</dbReference>
<dbReference type="SMART" id="SM00336">
    <property type="entry name" value="BBOX"/>
    <property type="match status" value="1"/>
</dbReference>
<dbReference type="AlphaFoldDB" id="H3CX41"/>
<feature type="domain" description="B box-type" evidence="6">
    <location>
        <begin position="90"/>
        <end position="131"/>
    </location>
</feature>
<dbReference type="GO" id="GO:0008270">
    <property type="term" value="F:zinc ion binding"/>
    <property type="evidence" value="ECO:0007669"/>
    <property type="project" value="UniProtKB-KW"/>
</dbReference>
<dbReference type="SMART" id="SM00184">
    <property type="entry name" value="RING"/>
    <property type="match status" value="1"/>
</dbReference>
<dbReference type="InterPro" id="IPR043136">
    <property type="entry name" value="B30.2/SPRY_sf"/>
</dbReference>
<dbReference type="InterPro" id="IPR001841">
    <property type="entry name" value="Znf_RING"/>
</dbReference>
<dbReference type="SUPFAM" id="SSF49899">
    <property type="entry name" value="Concanavalin A-like lectins/glucanases"/>
    <property type="match status" value="1"/>
</dbReference>
<dbReference type="Proteomes" id="UP000007303">
    <property type="component" value="Unassembled WGS sequence"/>
</dbReference>
<keyword evidence="1" id="KW-0479">Metal-binding</keyword>